<evidence type="ECO:0000313" key="1">
    <source>
        <dbReference type="EMBL" id="KAB8180170.1"/>
    </source>
</evidence>
<evidence type="ECO:0000313" key="2">
    <source>
        <dbReference type="Proteomes" id="UP000320431"/>
    </source>
</evidence>
<organism evidence="1 2">
    <name type="scientific">Marilutibacter maris</name>
    <dbReference type="NCBI Taxonomy" id="1605891"/>
    <lineage>
        <taxon>Bacteria</taxon>
        <taxon>Pseudomonadati</taxon>
        <taxon>Pseudomonadota</taxon>
        <taxon>Gammaproteobacteria</taxon>
        <taxon>Lysobacterales</taxon>
        <taxon>Lysobacteraceae</taxon>
        <taxon>Marilutibacter</taxon>
    </lineage>
</organism>
<proteinExistence type="predicted"/>
<gene>
    <name evidence="1" type="ORF">FKV24_012605</name>
</gene>
<name>A0A508AGI1_9GAMM</name>
<dbReference type="AlphaFoldDB" id="A0A508AGI1"/>
<sequence>MTDIATITVGPWDVLVGRWRQGEHVDRAEVLELLKTQEPIPVGAHDFVAAAITGEGLKFKRGNKPWNGGSRQMGTALRWQIARDVAVFETMIRDPSRIPDVFGDDTRRRIEELSAQAMRKRTSGRKTANQLARDLAAEVYGISPRAVGTEITEANKRLREAAQKLGISLVQLKDAIGYGVP</sequence>
<accession>A0A508AGI1</accession>
<reference evidence="1 2" key="1">
    <citation type="submission" date="2019-10" db="EMBL/GenBank/DDBJ databases">
        <title>Lysobacter alkalisoli sp. nov., isolated from saline-alkaline soil.</title>
        <authorList>
            <person name="Sun J.-Q."/>
        </authorList>
    </citation>
    <scope>NUCLEOTIDE SEQUENCE [LARGE SCALE GENOMIC DNA]</scope>
    <source>
        <strain evidence="1 2">KCTC 42381</strain>
    </source>
</reference>
<comment type="caution">
    <text evidence="1">The sequence shown here is derived from an EMBL/GenBank/DDBJ whole genome shotgun (WGS) entry which is preliminary data.</text>
</comment>
<dbReference type="RefSeq" id="WP_141482613.1">
    <property type="nucleotide sequence ID" value="NZ_VICD02000215.1"/>
</dbReference>
<dbReference type="EMBL" id="VICD02000215">
    <property type="protein sequence ID" value="KAB8180170.1"/>
    <property type="molecule type" value="Genomic_DNA"/>
</dbReference>
<protein>
    <submittedName>
        <fullName evidence="1">Uncharacterized protein</fullName>
    </submittedName>
</protein>
<dbReference type="Proteomes" id="UP000320431">
    <property type="component" value="Unassembled WGS sequence"/>
</dbReference>